<proteinExistence type="predicted"/>
<dbReference type="EMBL" id="CP015136">
    <property type="protein sequence ID" value="AMY07585.1"/>
    <property type="molecule type" value="Genomic_DNA"/>
</dbReference>
<evidence type="ECO:0000313" key="3">
    <source>
        <dbReference type="Proteomes" id="UP000076079"/>
    </source>
</evidence>
<dbReference type="KEGG" id="abac:LuPra_00758"/>
<accession>A0A143PGD1</accession>
<feature type="region of interest" description="Disordered" evidence="1">
    <location>
        <begin position="1"/>
        <end position="31"/>
    </location>
</feature>
<keyword evidence="3" id="KW-1185">Reference proteome</keyword>
<evidence type="ECO:0000313" key="2">
    <source>
        <dbReference type="EMBL" id="AMY07585.1"/>
    </source>
</evidence>
<reference evidence="2 3" key="1">
    <citation type="journal article" date="2016" name="Genome Announc.">
        <title>First Complete Genome Sequence of a Subdivision 6 Acidobacterium Strain.</title>
        <authorList>
            <person name="Huang S."/>
            <person name="Vieira S."/>
            <person name="Bunk B."/>
            <person name="Riedel T."/>
            <person name="Sproer C."/>
            <person name="Overmann J."/>
        </authorList>
    </citation>
    <scope>NUCLEOTIDE SEQUENCE [LARGE SCALE GENOMIC DNA]</scope>
    <source>
        <strain evidence="3">DSM 100886 HEG_-6_39</strain>
    </source>
</reference>
<evidence type="ECO:0000256" key="1">
    <source>
        <dbReference type="SAM" id="MobiDB-lite"/>
    </source>
</evidence>
<dbReference type="Proteomes" id="UP000076079">
    <property type="component" value="Chromosome"/>
</dbReference>
<protein>
    <submittedName>
        <fullName evidence="2">Uncharacterized protein</fullName>
    </submittedName>
</protein>
<gene>
    <name evidence="2" type="ORF">LuPra_00758</name>
</gene>
<sequence>MEDGGRRTEDGGRRTEAGGWRLEDGGPKDPREVVLVTYDADRRGLVAAQKAHPTNQ</sequence>
<organism evidence="2 3">
    <name type="scientific">Luteitalea pratensis</name>
    <dbReference type="NCBI Taxonomy" id="1855912"/>
    <lineage>
        <taxon>Bacteria</taxon>
        <taxon>Pseudomonadati</taxon>
        <taxon>Acidobacteriota</taxon>
        <taxon>Vicinamibacteria</taxon>
        <taxon>Vicinamibacterales</taxon>
        <taxon>Vicinamibacteraceae</taxon>
        <taxon>Luteitalea</taxon>
    </lineage>
</organism>
<dbReference type="AlphaFoldDB" id="A0A143PGD1"/>
<name>A0A143PGD1_LUTPR</name>
<reference evidence="3" key="2">
    <citation type="submission" date="2016-04" db="EMBL/GenBank/DDBJ databases">
        <title>First Complete Genome Sequence of a Subdivision 6 Acidobacterium.</title>
        <authorList>
            <person name="Huang S."/>
            <person name="Vieira S."/>
            <person name="Bunk B."/>
            <person name="Riedel T."/>
            <person name="Sproeer C."/>
            <person name="Overmann J."/>
        </authorList>
    </citation>
    <scope>NUCLEOTIDE SEQUENCE [LARGE SCALE GENOMIC DNA]</scope>
    <source>
        <strain evidence="3">DSM 100886 HEG_-6_39</strain>
    </source>
</reference>